<comment type="subcellular location">
    <subcellularLocation>
        <location evidence="6">Cytoplasm</location>
    </subcellularLocation>
</comment>
<evidence type="ECO:0000313" key="9">
    <source>
        <dbReference type="Proteomes" id="UP001302806"/>
    </source>
</evidence>
<gene>
    <name evidence="6 8" type="primary">rlmF</name>
    <name evidence="8" type="ORF">RHP51_03430</name>
</gene>
<dbReference type="InterPro" id="IPR029063">
    <property type="entry name" value="SAM-dependent_MTases_sf"/>
</dbReference>
<keyword evidence="7" id="KW-0175">Coiled coil</keyword>
<dbReference type="Gene3D" id="3.40.50.150">
    <property type="entry name" value="Vaccinia Virus protein VP39"/>
    <property type="match status" value="1"/>
</dbReference>
<evidence type="ECO:0000256" key="6">
    <source>
        <dbReference type="HAMAP-Rule" id="MF_01848"/>
    </source>
</evidence>
<evidence type="ECO:0000256" key="5">
    <source>
        <dbReference type="ARBA" id="ARBA00022691"/>
    </source>
</evidence>
<dbReference type="GO" id="GO:0052907">
    <property type="term" value="F:23S rRNA (adenine(1618)-N(6))-methyltransferase activity"/>
    <property type="evidence" value="ECO:0007669"/>
    <property type="project" value="UniProtKB-EC"/>
</dbReference>
<comment type="similarity">
    <text evidence="6">Belongs to the methyltransferase superfamily. METTL16/RlmF family.</text>
</comment>
<protein>
    <recommendedName>
        <fullName evidence="6">Ribosomal RNA large subunit methyltransferase F</fullName>
        <ecNumber evidence="6">2.1.1.181</ecNumber>
    </recommendedName>
    <alternativeName>
        <fullName evidence="6">23S rRNA mA1618 methyltransferase</fullName>
    </alternativeName>
    <alternativeName>
        <fullName evidence="6">rRNA adenine N-6-methyltransferase</fullName>
    </alternativeName>
</protein>
<dbReference type="RefSeq" id="WP_415866166.1">
    <property type="nucleotide sequence ID" value="NZ_CP134537.1"/>
</dbReference>
<keyword evidence="1 6" id="KW-0963">Cytoplasm</keyword>
<keyword evidence="4 6" id="KW-0808">Transferase</keyword>
<evidence type="ECO:0000256" key="2">
    <source>
        <dbReference type="ARBA" id="ARBA00022552"/>
    </source>
</evidence>
<comment type="catalytic activity">
    <reaction evidence="6">
        <text>adenosine(1618) in 23S rRNA + S-adenosyl-L-methionine = N(6)-methyladenosine(1618) in 23S rRNA + S-adenosyl-L-homocysteine + H(+)</text>
        <dbReference type="Rhea" id="RHEA:16497"/>
        <dbReference type="Rhea" id="RHEA-COMP:10229"/>
        <dbReference type="Rhea" id="RHEA-COMP:10231"/>
        <dbReference type="ChEBI" id="CHEBI:15378"/>
        <dbReference type="ChEBI" id="CHEBI:57856"/>
        <dbReference type="ChEBI" id="CHEBI:59789"/>
        <dbReference type="ChEBI" id="CHEBI:74411"/>
        <dbReference type="ChEBI" id="CHEBI:74449"/>
        <dbReference type="EC" id="2.1.1.181"/>
    </reaction>
</comment>
<feature type="coiled-coil region" evidence="7">
    <location>
        <begin position="202"/>
        <end position="229"/>
    </location>
</feature>
<keyword evidence="5 6" id="KW-0949">S-adenosyl-L-methionine</keyword>
<dbReference type="CDD" id="cd02440">
    <property type="entry name" value="AdoMet_MTases"/>
    <property type="match status" value="1"/>
</dbReference>
<evidence type="ECO:0000256" key="1">
    <source>
        <dbReference type="ARBA" id="ARBA00022490"/>
    </source>
</evidence>
<dbReference type="Proteomes" id="UP001302806">
    <property type="component" value="Chromosome"/>
</dbReference>
<name>A0ABY9XUZ2_9FLAO</name>
<proteinExistence type="inferred from homology"/>
<dbReference type="PIRSF" id="PIRSF029038">
    <property type="entry name" value="Mtase_YbiN_prd"/>
    <property type="match status" value="1"/>
</dbReference>
<evidence type="ECO:0000256" key="3">
    <source>
        <dbReference type="ARBA" id="ARBA00022603"/>
    </source>
</evidence>
<dbReference type="InterPro" id="IPR016909">
    <property type="entry name" value="rRNA_lsu_MeTfrase_F"/>
</dbReference>
<reference evidence="8 9" key="1">
    <citation type="submission" date="2023-09" db="EMBL/GenBank/DDBJ databases">
        <title>Thalassobella suaedae gen. nov., sp. nov., a marine bacterium of the family Flavobacteriaceae isolated from a halophyte Suaeda japonica.</title>
        <authorList>
            <person name="Lee S.Y."/>
            <person name="Hwang C.Y."/>
        </authorList>
    </citation>
    <scope>NUCLEOTIDE SEQUENCE [LARGE SCALE GENOMIC DNA]</scope>
    <source>
        <strain evidence="8 9">HL-DH14</strain>
    </source>
</reference>
<evidence type="ECO:0000256" key="4">
    <source>
        <dbReference type="ARBA" id="ARBA00022679"/>
    </source>
</evidence>
<dbReference type="InterPro" id="IPR010286">
    <property type="entry name" value="METTL16/RlmF"/>
</dbReference>
<keyword evidence="3 6" id="KW-0489">Methyltransferase</keyword>
<dbReference type="PANTHER" id="PTHR13393:SF0">
    <property type="entry name" value="RNA N6-ADENOSINE-METHYLTRANSFERASE METTL16"/>
    <property type="match status" value="1"/>
</dbReference>
<organism evidence="8 9">
    <name type="scientific">Thalassobellus suaedae</name>
    <dbReference type="NCBI Taxonomy" id="3074124"/>
    <lineage>
        <taxon>Bacteria</taxon>
        <taxon>Pseudomonadati</taxon>
        <taxon>Bacteroidota</taxon>
        <taxon>Flavobacteriia</taxon>
        <taxon>Flavobacteriales</taxon>
        <taxon>Flavobacteriaceae</taxon>
        <taxon>Thalassobellus</taxon>
    </lineage>
</organism>
<comment type="function">
    <text evidence="6">Specifically methylates the adenine in position 1618 of 23S rRNA.</text>
</comment>
<dbReference type="HAMAP" id="MF_01848">
    <property type="entry name" value="23SrRNA_methyltr_F"/>
    <property type="match status" value="1"/>
</dbReference>
<dbReference type="Pfam" id="PF05971">
    <property type="entry name" value="Methyltransf_10"/>
    <property type="match status" value="1"/>
</dbReference>
<sequence length="311" mass="35995">MYHYCRTLVILKVKYKIIKTNPTFHKRNKHKSGYDLDVLCEKYPDLLPFVFKNKYETKTIDFANPKAVKALNTALLFKYYDIKFWEFSDSNLCPPIPGRVDYIHHLSDLIRKSEIKEDITILDVGVGATCIYPILGHAEYDWHFVGTDIDENSLQFTQKIINENELEAAISLRHQKDTSQIFKGILNKNDKFAASICNPPFYKSEAEALEATTRKLKGLNREVDATVRNFSGTHHELWYNGGEKAFLHNYLYESSLFKEQCHWFTTLVSKKDLVKGMYSSLKKLGATDIKTLNMGQGNKISRIVAWTFLEK</sequence>
<keyword evidence="2 6" id="KW-0698">rRNA processing</keyword>
<dbReference type="SUPFAM" id="SSF53335">
    <property type="entry name" value="S-adenosyl-L-methionine-dependent methyltransferases"/>
    <property type="match status" value="1"/>
</dbReference>
<dbReference type="EMBL" id="CP134537">
    <property type="protein sequence ID" value="WNH09777.1"/>
    <property type="molecule type" value="Genomic_DNA"/>
</dbReference>
<dbReference type="NCBIfam" id="NF008725">
    <property type="entry name" value="PRK11727.1"/>
    <property type="match status" value="1"/>
</dbReference>
<accession>A0ABY9XUZ2</accession>
<dbReference type="EC" id="2.1.1.181" evidence="6"/>
<dbReference type="PANTHER" id="PTHR13393">
    <property type="entry name" value="SAM-DEPENDENT METHYLTRANSFERASE"/>
    <property type="match status" value="1"/>
</dbReference>
<evidence type="ECO:0000256" key="7">
    <source>
        <dbReference type="SAM" id="Coils"/>
    </source>
</evidence>
<evidence type="ECO:0000313" key="8">
    <source>
        <dbReference type="EMBL" id="WNH09777.1"/>
    </source>
</evidence>